<dbReference type="PANTHER" id="PTHR43428:SF1">
    <property type="entry name" value="ARSENATE REDUCTASE"/>
    <property type="match status" value="1"/>
</dbReference>
<evidence type="ECO:0000259" key="2">
    <source>
        <dbReference type="SMART" id="SM00226"/>
    </source>
</evidence>
<dbReference type="Gene3D" id="3.40.50.2300">
    <property type="match status" value="1"/>
</dbReference>
<dbReference type="Pfam" id="PF01451">
    <property type="entry name" value="LMWPc"/>
    <property type="match status" value="1"/>
</dbReference>
<dbReference type="SUPFAM" id="SSF52788">
    <property type="entry name" value="Phosphotyrosine protein phosphatases I"/>
    <property type="match status" value="1"/>
</dbReference>
<dbReference type="EMBL" id="JAKGAQ010000001">
    <property type="protein sequence ID" value="MCF2870625.1"/>
    <property type="molecule type" value="Genomic_DNA"/>
</dbReference>
<gene>
    <name evidence="3" type="ORF">L0664_06070</name>
</gene>
<dbReference type="PANTHER" id="PTHR43428">
    <property type="entry name" value="ARSENATE REDUCTASE"/>
    <property type="match status" value="1"/>
</dbReference>
<proteinExistence type="predicted"/>
<protein>
    <submittedName>
        <fullName evidence="3">Arsenate reductase ArsC</fullName>
    </submittedName>
</protein>
<name>A0ABS9CTQ8_9RHOB</name>
<reference evidence="3 4" key="1">
    <citation type="submission" date="2022-01" db="EMBL/GenBank/DDBJ databases">
        <title>Octadecabacter sp. nov., isolated from a marine alga.</title>
        <authorList>
            <person name="Jin M.S."/>
            <person name="Kim H.M."/>
            <person name="Han D.M."/>
            <person name="Jung J.J."/>
            <person name="Jeon C.O."/>
        </authorList>
    </citation>
    <scope>NUCLEOTIDE SEQUENCE [LARGE SCALE GENOMIC DNA]</scope>
    <source>
        <strain evidence="3 4">G9-8</strain>
    </source>
</reference>
<accession>A0ABS9CTQ8</accession>
<organism evidence="3 4">
    <name type="scientific">Octadecabacter dasysiphoniae</name>
    <dbReference type="NCBI Taxonomy" id="2909341"/>
    <lineage>
        <taxon>Bacteria</taxon>
        <taxon>Pseudomonadati</taxon>
        <taxon>Pseudomonadota</taxon>
        <taxon>Alphaproteobacteria</taxon>
        <taxon>Rhodobacterales</taxon>
        <taxon>Roseobacteraceae</taxon>
        <taxon>Octadecabacter</taxon>
    </lineage>
</organism>
<dbReference type="RefSeq" id="WP_235224723.1">
    <property type="nucleotide sequence ID" value="NZ_JAKGAQ010000001.1"/>
</dbReference>
<dbReference type="SMART" id="SM00226">
    <property type="entry name" value="LMWPc"/>
    <property type="match status" value="1"/>
</dbReference>
<evidence type="ECO:0000313" key="4">
    <source>
        <dbReference type="Proteomes" id="UP001200557"/>
    </source>
</evidence>
<dbReference type="InterPro" id="IPR036196">
    <property type="entry name" value="Ptyr_pPase_sf"/>
</dbReference>
<dbReference type="Proteomes" id="UP001200557">
    <property type="component" value="Unassembled WGS sequence"/>
</dbReference>
<keyword evidence="1" id="KW-0059">Arsenical resistance</keyword>
<evidence type="ECO:0000256" key="1">
    <source>
        <dbReference type="ARBA" id="ARBA00022849"/>
    </source>
</evidence>
<feature type="domain" description="Phosphotyrosine protein phosphatase I" evidence="2">
    <location>
        <begin position="1"/>
        <end position="141"/>
    </location>
</feature>
<evidence type="ECO:0000313" key="3">
    <source>
        <dbReference type="EMBL" id="MCF2870625.1"/>
    </source>
</evidence>
<dbReference type="CDD" id="cd16345">
    <property type="entry name" value="LMWP_ArsC"/>
    <property type="match status" value="1"/>
</dbReference>
<sequence>MNILVLCTGNSARSILLECILNRKGAGRIHAYSAGSTPSGRVHPQSLTLLADKGFATDDLSSKSWDIYATPDAPKMDIVITVCDSAAAETCPFWPTTNGHAPVQAHWGIPDPAAAAEPDWDAAFSAAFDALSRKASALMELPLDTLSTADLKTALNGIADL</sequence>
<dbReference type="InterPro" id="IPR023485">
    <property type="entry name" value="Ptyr_pPase"/>
</dbReference>
<keyword evidence="4" id="KW-1185">Reference proteome</keyword>
<comment type="caution">
    <text evidence="3">The sequence shown here is derived from an EMBL/GenBank/DDBJ whole genome shotgun (WGS) entry which is preliminary data.</text>
</comment>